<evidence type="ECO:0000256" key="2">
    <source>
        <dbReference type="ARBA" id="ARBA00022475"/>
    </source>
</evidence>
<feature type="transmembrane region" description="Helical" evidence="6">
    <location>
        <begin position="400"/>
        <end position="422"/>
    </location>
</feature>
<feature type="transmembrane region" description="Helical" evidence="6">
    <location>
        <begin position="291"/>
        <end position="321"/>
    </location>
</feature>
<protein>
    <recommendedName>
        <fullName evidence="7">ABC3 transporter permease C-terminal domain-containing protein</fullName>
    </recommendedName>
</protein>
<feature type="domain" description="ABC3 transporter permease C-terminal" evidence="7">
    <location>
        <begin position="678"/>
        <end position="781"/>
    </location>
</feature>
<dbReference type="Proteomes" id="UP000242175">
    <property type="component" value="Chromosome small"/>
</dbReference>
<dbReference type="RefSeq" id="WP_089073932.1">
    <property type="nucleotide sequence ID" value="NZ_CBCSAM010000006.1"/>
</dbReference>
<evidence type="ECO:0000256" key="6">
    <source>
        <dbReference type="SAM" id="Phobius"/>
    </source>
</evidence>
<dbReference type="GO" id="GO:0022857">
    <property type="term" value="F:transmembrane transporter activity"/>
    <property type="evidence" value="ECO:0007669"/>
    <property type="project" value="UniProtKB-ARBA"/>
</dbReference>
<dbReference type="InterPro" id="IPR023298">
    <property type="entry name" value="ATPase_P-typ_TM_dom_sf"/>
</dbReference>
<feature type="transmembrane region" description="Helical" evidence="6">
    <location>
        <begin position="370"/>
        <end position="388"/>
    </location>
</feature>
<evidence type="ECO:0000256" key="5">
    <source>
        <dbReference type="ARBA" id="ARBA00023136"/>
    </source>
</evidence>
<name>A0A220VF55_9GAMM</name>
<keyword evidence="2" id="KW-1003">Cell membrane</keyword>
<feature type="transmembrane region" description="Helical" evidence="6">
    <location>
        <begin position="671"/>
        <end position="693"/>
    </location>
</feature>
<dbReference type="OrthoDB" id="5292592at2"/>
<keyword evidence="3 6" id="KW-0812">Transmembrane</keyword>
<dbReference type="PANTHER" id="PTHR30287:SF1">
    <property type="entry name" value="INNER MEMBRANE PROTEIN"/>
    <property type="match status" value="1"/>
</dbReference>
<feature type="domain" description="ABC3 transporter permease C-terminal" evidence="7">
    <location>
        <begin position="250"/>
        <end position="366"/>
    </location>
</feature>
<evidence type="ECO:0000313" key="9">
    <source>
        <dbReference type="Proteomes" id="UP000242175"/>
    </source>
</evidence>
<keyword evidence="4 6" id="KW-1133">Transmembrane helix</keyword>
<dbReference type="GO" id="GO:0005886">
    <property type="term" value="C:plasma membrane"/>
    <property type="evidence" value="ECO:0007669"/>
    <property type="project" value="UniProtKB-SubCell"/>
</dbReference>
<sequence>MIEKQKFFLKWTLKELSHNNFYSIFFAMVIILTTFFSLIFLSKSFNNVIQNKGIEVLGGDIILESTRPISNTDLQKIKKYSTNFAREISFYTMLEFNGQFNLVNIRAVDPTFPLNNKLIFESIHKGINRIEPNTIWQLNSGYQINIPSNKDINIGDFKGVYSGIIKNDNFLEYNPFRQQPVFFISFDDALKTGNLRAGSRVKYLVYISISNSNIKALKNTLKLQSYQKWLSTDTVKGNEILNQASSFSLLIASFAVVVSLFVIVFAMSNFVKKQNNTINILKSLGTSLNKIIMLICSQIFIILFSAIVFSSLVCYFIFIFIQSKLSALGVNFDTNNLYQAVIYTLLGSFFLTTIITGFNLRVLLKIRTKIFRIIIPFLFLIFLTFYYYTLYEFITTYKIAIASSLSLLITIFILFFLIKFLIKNSIYHSRSGLLMITLYRLKSYASAHAIYITLISICLSLFFVLNTTQKVVIQDWKIIEKSDRPNVFAINISPSDERIFLENLKNKNYTSSQLYPIFRARIIKVNNKDIIFNKANQNLDREINLTWTQKPPKDNSVIKGKWQNANSVSVEEKTAEKLNIKVGDTISFDIGANFIKGQVTNIRKVKWDNMRPNFYFILSKDILNQIDYTSILSFRVPESESLNSIMRDFPTVTLFDLRKIISSYLNISSQFISIIQLLITFCFASSILLMFFINNLNVKKQIYEFKIYRTIGSSKNFNSFSILIEYFYLAILCCFFTNILLEICNYFLIHYLFLLSYEYNYFRTLYVCFIILITIAINLGINFKKITSLTTTKSNYFS</sequence>
<dbReference type="PANTHER" id="PTHR30287">
    <property type="entry name" value="MEMBRANE COMPONENT OF PREDICTED ABC SUPERFAMILY METABOLITE UPTAKE TRANSPORTER"/>
    <property type="match status" value="1"/>
</dbReference>
<proteinExistence type="predicted"/>
<evidence type="ECO:0000256" key="3">
    <source>
        <dbReference type="ARBA" id="ARBA00022692"/>
    </source>
</evidence>
<feature type="transmembrane region" description="Helical" evidence="6">
    <location>
        <begin position="247"/>
        <end position="271"/>
    </location>
</feature>
<dbReference type="InterPro" id="IPR038766">
    <property type="entry name" value="Membrane_comp_ABC_pdt"/>
</dbReference>
<feature type="transmembrane region" description="Helical" evidence="6">
    <location>
        <begin position="21"/>
        <end position="41"/>
    </location>
</feature>
<keyword evidence="5 6" id="KW-0472">Membrane</keyword>
<feature type="transmembrane region" description="Helical" evidence="6">
    <location>
        <begin position="761"/>
        <end position="781"/>
    </location>
</feature>
<feature type="transmembrane region" description="Helical" evidence="6">
    <location>
        <begin position="341"/>
        <end position="363"/>
    </location>
</feature>
<evidence type="ECO:0000256" key="4">
    <source>
        <dbReference type="ARBA" id="ARBA00022989"/>
    </source>
</evidence>
<gene>
    <name evidence="8" type="ORF">CF386_08120</name>
</gene>
<keyword evidence="9" id="KW-1185">Reference proteome</keyword>
<evidence type="ECO:0000313" key="8">
    <source>
        <dbReference type="EMBL" id="ASK79024.1"/>
    </source>
</evidence>
<feature type="transmembrane region" description="Helical" evidence="6">
    <location>
        <begin position="443"/>
        <end position="465"/>
    </location>
</feature>
<reference evidence="8 9" key="1">
    <citation type="journal article" date="2016" name="Int. J. Syst. Evol. Microbiol.">
        <title>Paraphotobacterium marinum gen. nov., sp. nov., a member of the family Vibrionaceae, isolated from surface seawater.</title>
        <authorList>
            <person name="Huang Z."/>
            <person name="Dong C."/>
            <person name="Shao Z."/>
        </authorList>
    </citation>
    <scope>NUCLEOTIDE SEQUENCE [LARGE SCALE GENOMIC DNA]</scope>
    <source>
        <strain evidence="8 9">NSCS20N07D</strain>
    </source>
</reference>
<dbReference type="SUPFAM" id="SSF81665">
    <property type="entry name" value="Calcium ATPase, transmembrane domain M"/>
    <property type="match status" value="1"/>
</dbReference>
<organism evidence="8 9">
    <name type="scientific">Paraphotobacterium marinum</name>
    <dbReference type="NCBI Taxonomy" id="1755811"/>
    <lineage>
        <taxon>Bacteria</taxon>
        <taxon>Pseudomonadati</taxon>
        <taxon>Pseudomonadota</taxon>
        <taxon>Gammaproteobacteria</taxon>
        <taxon>Vibrionales</taxon>
        <taxon>Vibrionaceae</taxon>
        <taxon>Paraphotobacterium</taxon>
    </lineage>
</organism>
<evidence type="ECO:0000256" key="1">
    <source>
        <dbReference type="ARBA" id="ARBA00004651"/>
    </source>
</evidence>
<dbReference type="InterPro" id="IPR003838">
    <property type="entry name" value="ABC3_permease_C"/>
</dbReference>
<dbReference type="AlphaFoldDB" id="A0A220VF55"/>
<dbReference type="Pfam" id="PF02687">
    <property type="entry name" value="FtsX"/>
    <property type="match status" value="2"/>
</dbReference>
<comment type="subcellular location">
    <subcellularLocation>
        <location evidence="1">Cell membrane</location>
        <topology evidence="1">Multi-pass membrane protein</topology>
    </subcellularLocation>
</comment>
<evidence type="ECO:0000259" key="7">
    <source>
        <dbReference type="Pfam" id="PF02687"/>
    </source>
</evidence>
<accession>A0A220VF55</accession>
<dbReference type="EMBL" id="CP022356">
    <property type="protein sequence ID" value="ASK79024.1"/>
    <property type="molecule type" value="Genomic_DNA"/>
</dbReference>
<feature type="transmembrane region" description="Helical" evidence="6">
    <location>
        <begin position="726"/>
        <end position="749"/>
    </location>
</feature>
<dbReference type="KEGG" id="pmai:CF386_08120"/>